<dbReference type="PANTHER" id="PTHR45528:SF1">
    <property type="entry name" value="SENSOR HISTIDINE KINASE CPXA"/>
    <property type="match status" value="1"/>
</dbReference>
<dbReference type="FunFam" id="1.10.287.130:FF:000001">
    <property type="entry name" value="Two-component sensor histidine kinase"/>
    <property type="match status" value="1"/>
</dbReference>
<evidence type="ECO:0000256" key="8">
    <source>
        <dbReference type="ARBA" id="ARBA00022741"/>
    </source>
</evidence>
<comment type="caution">
    <text evidence="18">The sequence shown here is derived from an EMBL/GenBank/DDBJ whole genome shotgun (WGS) entry which is preliminary data.</text>
</comment>
<evidence type="ECO:0000313" key="18">
    <source>
        <dbReference type="EMBL" id="MBN8253223.1"/>
    </source>
</evidence>
<dbReference type="PRINTS" id="PR00344">
    <property type="entry name" value="BCTRLSENSOR"/>
</dbReference>
<dbReference type="Pfam" id="PF00672">
    <property type="entry name" value="HAMP"/>
    <property type="match status" value="1"/>
</dbReference>
<sequence length="457" mass="51708">MNKVSIKLGLLFLVFILIIEAGLFFYLYTGLANTRISEELESLRVRGNSHREVLEQHRDSITLSHVALMESETDTDVVITNINGEVLSASTPLITGAKAAVNEWRDKKLPYEGKILQRDWEISPYISTASPIEVNDNQVGTVYMFKDTKDIKGMIDRLQHHFYIAGIISIVFAVVTTFALSKLITAPLVQMKQATEKISQGHLTVKLGAHSRDEVGQLGTSIQALANELQRLKKERNEFLSSISHELQTPLMYVKGYADIAKRHETSEENRTKYLGVIEEEAERISKLVKDLFQLARLDKNTFLIEKQEVELQSYLSKICEAFQLALSEKNVHIEVNCPKYVNVLIDEERFMQVIINVIDNALRYSETKKILISVEEDNWRVKLSIQDYGVGIPSEDVPYVFDKLYRVDKSRSRKNGGYGLGLSIVKDIVEAHGGKVEMTSIAEKGTTVSISLPKER</sequence>
<dbReference type="Gene3D" id="6.10.340.10">
    <property type="match status" value="1"/>
</dbReference>
<dbReference type="CDD" id="cd06225">
    <property type="entry name" value="HAMP"/>
    <property type="match status" value="1"/>
</dbReference>
<dbReference type="AlphaFoldDB" id="A0A8I1MGU2"/>
<evidence type="ECO:0000256" key="2">
    <source>
        <dbReference type="ARBA" id="ARBA00004651"/>
    </source>
</evidence>
<dbReference type="GO" id="GO:0005886">
    <property type="term" value="C:plasma membrane"/>
    <property type="evidence" value="ECO:0007669"/>
    <property type="project" value="UniProtKB-SubCell"/>
</dbReference>
<dbReference type="PROSITE" id="PS50109">
    <property type="entry name" value="HIS_KIN"/>
    <property type="match status" value="1"/>
</dbReference>
<evidence type="ECO:0000256" key="1">
    <source>
        <dbReference type="ARBA" id="ARBA00000085"/>
    </source>
</evidence>
<dbReference type="GeneID" id="93681901"/>
<dbReference type="Gene3D" id="1.10.287.130">
    <property type="match status" value="1"/>
</dbReference>
<dbReference type="InterPro" id="IPR004358">
    <property type="entry name" value="Sig_transdc_His_kin-like_C"/>
</dbReference>
<protein>
    <recommendedName>
        <fullName evidence="3">histidine kinase</fullName>
        <ecNumber evidence="3">2.7.13.3</ecNumber>
    </recommendedName>
</protein>
<dbReference type="CDD" id="cd00075">
    <property type="entry name" value="HATPase"/>
    <property type="match status" value="1"/>
</dbReference>
<dbReference type="SUPFAM" id="SSF47384">
    <property type="entry name" value="Homodimeric domain of signal transducing histidine kinase"/>
    <property type="match status" value="1"/>
</dbReference>
<dbReference type="InterPro" id="IPR005467">
    <property type="entry name" value="His_kinase_dom"/>
</dbReference>
<dbReference type="SUPFAM" id="SSF158472">
    <property type="entry name" value="HAMP domain-like"/>
    <property type="match status" value="1"/>
</dbReference>
<accession>A0A8I1MGU2</accession>
<dbReference type="Proteomes" id="UP000664578">
    <property type="component" value="Unassembled WGS sequence"/>
</dbReference>
<evidence type="ECO:0000256" key="6">
    <source>
        <dbReference type="ARBA" id="ARBA00022679"/>
    </source>
</evidence>
<dbReference type="CDD" id="cd00082">
    <property type="entry name" value="HisKA"/>
    <property type="match status" value="1"/>
</dbReference>
<keyword evidence="6" id="KW-0808">Transferase</keyword>
<keyword evidence="12" id="KW-0902">Two-component regulatory system</keyword>
<dbReference type="SMART" id="SM00304">
    <property type="entry name" value="HAMP"/>
    <property type="match status" value="1"/>
</dbReference>
<keyword evidence="8" id="KW-0547">Nucleotide-binding</keyword>
<dbReference type="InterPro" id="IPR036097">
    <property type="entry name" value="HisK_dim/P_sf"/>
</dbReference>
<dbReference type="GO" id="GO:0000155">
    <property type="term" value="F:phosphorelay sensor kinase activity"/>
    <property type="evidence" value="ECO:0007669"/>
    <property type="project" value="InterPro"/>
</dbReference>
<gene>
    <name evidence="18" type="ORF">JF537_16745</name>
</gene>
<dbReference type="InterPro" id="IPR036890">
    <property type="entry name" value="HATPase_C_sf"/>
</dbReference>
<comment type="subcellular location">
    <subcellularLocation>
        <location evidence="2">Cell membrane</location>
        <topology evidence="2">Multi-pass membrane protein</topology>
    </subcellularLocation>
</comment>
<dbReference type="EMBL" id="JAEMWV010000009">
    <property type="protein sequence ID" value="MBN8253223.1"/>
    <property type="molecule type" value="Genomic_DNA"/>
</dbReference>
<dbReference type="RefSeq" id="WP_119542707.1">
    <property type="nucleotide sequence ID" value="NZ_CM125968.1"/>
</dbReference>
<keyword evidence="5" id="KW-0597">Phosphoprotein</keyword>
<proteinExistence type="predicted"/>
<keyword evidence="11 15" id="KW-1133">Transmembrane helix</keyword>
<evidence type="ECO:0000256" key="4">
    <source>
        <dbReference type="ARBA" id="ARBA00022475"/>
    </source>
</evidence>
<keyword evidence="7 15" id="KW-0812">Transmembrane</keyword>
<dbReference type="SUPFAM" id="SSF55874">
    <property type="entry name" value="ATPase domain of HSP90 chaperone/DNA topoisomerase II/histidine kinase"/>
    <property type="match status" value="1"/>
</dbReference>
<evidence type="ECO:0000256" key="3">
    <source>
        <dbReference type="ARBA" id="ARBA00012438"/>
    </source>
</evidence>
<dbReference type="Pfam" id="PF00512">
    <property type="entry name" value="HisKA"/>
    <property type="match status" value="1"/>
</dbReference>
<evidence type="ECO:0000256" key="7">
    <source>
        <dbReference type="ARBA" id="ARBA00022692"/>
    </source>
</evidence>
<dbReference type="FunFam" id="3.30.565.10:FF:000006">
    <property type="entry name" value="Sensor histidine kinase WalK"/>
    <property type="match status" value="1"/>
</dbReference>
<feature type="domain" description="Histidine kinase" evidence="16">
    <location>
        <begin position="242"/>
        <end position="457"/>
    </location>
</feature>
<feature type="coiled-coil region" evidence="14">
    <location>
        <begin position="215"/>
        <end position="242"/>
    </location>
</feature>
<keyword evidence="9" id="KW-0418">Kinase</keyword>
<dbReference type="SMART" id="SM00388">
    <property type="entry name" value="HisKA"/>
    <property type="match status" value="1"/>
</dbReference>
<organism evidence="18 19">
    <name type="scientific">Priestia flexa</name>
    <dbReference type="NCBI Taxonomy" id="86664"/>
    <lineage>
        <taxon>Bacteria</taxon>
        <taxon>Bacillati</taxon>
        <taxon>Bacillota</taxon>
        <taxon>Bacilli</taxon>
        <taxon>Bacillales</taxon>
        <taxon>Bacillaceae</taxon>
        <taxon>Priestia</taxon>
    </lineage>
</organism>
<dbReference type="PANTHER" id="PTHR45528">
    <property type="entry name" value="SENSOR HISTIDINE KINASE CPXA"/>
    <property type="match status" value="1"/>
</dbReference>
<dbReference type="SMART" id="SM00387">
    <property type="entry name" value="HATPase_c"/>
    <property type="match status" value="1"/>
</dbReference>
<dbReference type="InterPro" id="IPR003594">
    <property type="entry name" value="HATPase_dom"/>
</dbReference>
<dbReference type="Gene3D" id="3.30.565.10">
    <property type="entry name" value="Histidine kinase-like ATPase, C-terminal domain"/>
    <property type="match status" value="1"/>
</dbReference>
<keyword evidence="10" id="KW-0067">ATP-binding</keyword>
<keyword evidence="14" id="KW-0175">Coiled coil</keyword>
<dbReference type="Pfam" id="PF02518">
    <property type="entry name" value="HATPase_c"/>
    <property type="match status" value="1"/>
</dbReference>
<evidence type="ECO:0000256" key="5">
    <source>
        <dbReference type="ARBA" id="ARBA00022553"/>
    </source>
</evidence>
<evidence type="ECO:0000259" key="16">
    <source>
        <dbReference type="PROSITE" id="PS50109"/>
    </source>
</evidence>
<evidence type="ECO:0000256" key="10">
    <source>
        <dbReference type="ARBA" id="ARBA00022840"/>
    </source>
</evidence>
<evidence type="ECO:0000256" key="13">
    <source>
        <dbReference type="ARBA" id="ARBA00023136"/>
    </source>
</evidence>
<evidence type="ECO:0000259" key="17">
    <source>
        <dbReference type="PROSITE" id="PS50885"/>
    </source>
</evidence>
<feature type="transmembrane region" description="Helical" evidence="15">
    <location>
        <begin position="162"/>
        <end position="184"/>
    </location>
</feature>
<reference evidence="18" key="1">
    <citation type="submission" date="2020-12" db="EMBL/GenBank/DDBJ databases">
        <title>PHA producing bacteria isolated from mangrove.</title>
        <authorList>
            <person name="Zheng W."/>
            <person name="Yu S."/>
            <person name="Huang Y."/>
        </authorList>
    </citation>
    <scope>NUCLEOTIDE SEQUENCE</scope>
    <source>
        <strain evidence="18">GN22-4</strain>
    </source>
</reference>
<evidence type="ECO:0000256" key="14">
    <source>
        <dbReference type="SAM" id="Coils"/>
    </source>
</evidence>
<name>A0A8I1MGU2_9BACI</name>
<dbReference type="EC" id="2.7.13.3" evidence="3"/>
<feature type="transmembrane region" description="Helical" evidence="15">
    <location>
        <begin position="6"/>
        <end position="28"/>
    </location>
</feature>
<evidence type="ECO:0000256" key="9">
    <source>
        <dbReference type="ARBA" id="ARBA00022777"/>
    </source>
</evidence>
<comment type="catalytic activity">
    <reaction evidence="1">
        <text>ATP + protein L-histidine = ADP + protein N-phospho-L-histidine.</text>
        <dbReference type="EC" id="2.7.13.3"/>
    </reaction>
</comment>
<dbReference type="GO" id="GO:0005524">
    <property type="term" value="F:ATP binding"/>
    <property type="evidence" value="ECO:0007669"/>
    <property type="project" value="UniProtKB-KW"/>
</dbReference>
<keyword evidence="13 15" id="KW-0472">Membrane</keyword>
<dbReference type="InterPro" id="IPR050398">
    <property type="entry name" value="HssS/ArlS-like"/>
</dbReference>
<dbReference type="InterPro" id="IPR003660">
    <property type="entry name" value="HAMP_dom"/>
</dbReference>
<feature type="domain" description="HAMP" evidence="17">
    <location>
        <begin position="182"/>
        <end position="234"/>
    </location>
</feature>
<evidence type="ECO:0000313" key="19">
    <source>
        <dbReference type="Proteomes" id="UP000664578"/>
    </source>
</evidence>
<dbReference type="InterPro" id="IPR003661">
    <property type="entry name" value="HisK_dim/P_dom"/>
</dbReference>
<evidence type="ECO:0000256" key="15">
    <source>
        <dbReference type="SAM" id="Phobius"/>
    </source>
</evidence>
<dbReference type="PROSITE" id="PS50885">
    <property type="entry name" value="HAMP"/>
    <property type="match status" value="1"/>
</dbReference>
<keyword evidence="4" id="KW-1003">Cell membrane</keyword>
<evidence type="ECO:0000256" key="12">
    <source>
        <dbReference type="ARBA" id="ARBA00023012"/>
    </source>
</evidence>
<evidence type="ECO:0000256" key="11">
    <source>
        <dbReference type="ARBA" id="ARBA00022989"/>
    </source>
</evidence>